<sequence length="119" mass="13302">MKFKMNVISDITNVPKRKELTEWQLGGIVNCSRAGFKQNMICKKMALSQSTVHDVLLRAGKTGDGTPRKRSGGAKAMNKRDERAFVCQVRAEPLKPMEYHLGAWCEGHTKIRLILSGSI</sequence>
<organism evidence="2 3">
    <name type="scientific">Parasitella parasitica</name>
    <dbReference type="NCBI Taxonomy" id="35722"/>
    <lineage>
        <taxon>Eukaryota</taxon>
        <taxon>Fungi</taxon>
        <taxon>Fungi incertae sedis</taxon>
        <taxon>Mucoromycota</taxon>
        <taxon>Mucoromycotina</taxon>
        <taxon>Mucoromycetes</taxon>
        <taxon>Mucorales</taxon>
        <taxon>Mucorineae</taxon>
        <taxon>Mucoraceae</taxon>
        <taxon>Parasitella</taxon>
    </lineage>
</organism>
<dbReference type="Proteomes" id="UP000054107">
    <property type="component" value="Unassembled WGS sequence"/>
</dbReference>
<dbReference type="InterPro" id="IPR009057">
    <property type="entry name" value="Homeodomain-like_sf"/>
</dbReference>
<dbReference type="SUPFAM" id="SSF46689">
    <property type="entry name" value="Homeodomain-like"/>
    <property type="match status" value="1"/>
</dbReference>
<keyword evidence="3" id="KW-1185">Reference proteome</keyword>
<proteinExistence type="predicted"/>
<reference evidence="2 3" key="1">
    <citation type="submission" date="2014-09" db="EMBL/GenBank/DDBJ databases">
        <authorList>
            <person name="Ellenberger Sabrina"/>
        </authorList>
    </citation>
    <scope>NUCLEOTIDE SEQUENCE [LARGE SCALE GENOMIC DNA]</scope>
    <source>
        <strain evidence="2 3">CBS 412.66</strain>
    </source>
</reference>
<dbReference type="OrthoDB" id="10693616at2759"/>
<dbReference type="EMBL" id="LN732614">
    <property type="protein sequence ID" value="CEP15792.1"/>
    <property type="molecule type" value="Genomic_DNA"/>
</dbReference>
<gene>
    <name evidence="2" type="primary">PARPA_10032.1 scaffold 39144</name>
</gene>
<feature type="region of interest" description="Disordered" evidence="1">
    <location>
        <begin position="59"/>
        <end position="80"/>
    </location>
</feature>
<dbReference type="AlphaFoldDB" id="A0A0B7NK95"/>
<accession>A0A0B7NK95</accession>
<protein>
    <submittedName>
        <fullName evidence="2">Uncharacterized protein</fullName>
    </submittedName>
</protein>
<name>A0A0B7NK95_9FUNG</name>
<evidence type="ECO:0000313" key="2">
    <source>
        <dbReference type="EMBL" id="CEP15792.1"/>
    </source>
</evidence>
<evidence type="ECO:0000313" key="3">
    <source>
        <dbReference type="Proteomes" id="UP000054107"/>
    </source>
</evidence>
<evidence type="ECO:0000256" key="1">
    <source>
        <dbReference type="SAM" id="MobiDB-lite"/>
    </source>
</evidence>